<evidence type="ECO:0000313" key="1">
    <source>
        <dbReference type="Ensembl" id="ENSTMTP00000010262.1"/>
    </source>
</evidence>
<organism evidence="1 2">
    <name type="scientific">Terrapene triunguis</name>
    <name type="common">Three-toed box turtle</name>
    <dbReference type="NCBI Taxonomy" id="2587831"/>
    <lineage>
        <taxon>Eukaryota</taxon>
        <taxon>Metazoa</taxon>
        <taxon>Chordata</taxon>
        <taxon>Craniata</taxon>
        <taxon>Vertebrata</taxon>
        <taxon>Euteleostomi</taxon>
        <taxon>Archelosauria</taxon>
        <taxon>Testudinata</taxon>
        <taxon>Testudines</taxon>
        <taxon>Cryptodira</taxon>
        <taxon>Durocryptodira</taxon>
        <taxon>Testudinoidea</taxon>
        <taxon>Emydidae</taxon>
        <taxon>Terrapene</taxon>
    </lineage>
</organism>
<name>A0A674IRD3_9SAUR</name>
<evidence type="ECO:0000313" key="2">
    <source>
        <dbReference type="Proteomes" id="UP000472274"/>
    </source>
</evidence>
<keyword evidence="2" id="KW-1185">Reference proteome</keyword>
<dbReference type="InParanoid" id="A0A674IRD3"/>
<dbReference type="Ensembl" id="ENSTMTT00000010608.1">
    <property type="protein sequence ID" value="ENSTMTP00000010262.1"/>
    <property type="gene ID" value="ENSTMTG00000007472.1"/>
</dbReference>
<dbReference type="Proteomes" id="UP000472274">
    <property type="component" value="Unplaced"/>
</dbReference>
<reference evidence="1" key="2">
    <citation type="submission" date="2025-09" db="UniProtKB">
        <authorList>
            <consortium name="Ensembl"/>
        </authorList>
    </citation>
    <scope>IDENTIFICATION</scope>
</reference>
<dbReference type="AlphaFoldDB" id="A0A674IRD3"/>
<protein>
    <submittedName>
        <fullName evidence="1">Uncharacterized protein</fullName>
    </submittedName>
</protein>
<accession>A0A674IRD3</accession>
<reference evidence="1" key="1">
    <citation type="submission" date="2025-08" db="UniProtKB">
        <authorList>
            <consortium name="Ensembl"/>
        </authorList>
    </citation>
    <scope>IDENTIFICATION</scope>
</reference>
<sequence>VSRMKTKNHRGRYYFHFTDGKTETQSSAVTCSRSQNETVQEPRVNLGIYLLPLLGNEGLFPTLYFITISLIPNREGQLPHHLKF</sequence>
<proteinExistence type="predicted"/>